<organism evidence="1 2">
    <name type="scientific">Bernardetia litoralis (strain ATCC 23117 / DSM 6794 / NBRC 15988 / NCIMB 1366 / Fx l1 / Sio-4)</name>
    <name type="common">Flexibacter litoralis</name>
    <dbReference type="NCBI Taxonomy" id="880071"/>
    <lineage>
        <taxon>Bacteria</taxon>
        <taxon>Pseudomonadati</taxon>
        <taxon>Bacteroidota</taxon>
        <taxon>Cytophagia</taxon>
        <taxon>Cytophagales</taxon>
        <taxon>Bernardetiaceae</taxon>
        <taxon>Bernardetia</taxon>
    </lineage>
</organism>
<sequence length="164" mass="18082" precursor="true">MKKFVLSILYFLLTTTVLLGQSKKNDISPQDLPKEVKNVLNQYIEILEQANNLDECAEMFAKIAGGSLVSEDGQSLGNDVKPYSLKKDFQNIKFYHTTSIKITRVNVKNSNGMGFGYSAIRGKVYKIWIGKKQGVSGMPAPISIMIPEGHSEIKTPKVVGIGSL</sequence>
<keyword evidence="2" id="KW-1185">Reference proteome</keyword>
<name>I4AMG9_BERLS</name>
<evidence type="ECO:0000313" key="1">
    <source>
        <dbReference type="EMBL" id="AFM05154.1"/>
    </source>
</evidence>
<proteinExistence type="predicted"/>
<dbReference type="Proteomes" id="UP000006054">
    <property type="component" value="Chromosome"/>
</dbReference>
<dbReference type="KEGG" id="fli:Fleli_2801"/>
<gene>
    <name evidence="1" type="ordered locus">Fleli_2801</name>
</gene>
<protein>
    <submittedName>
        <fullName evidence="1">Uncharacterized protein</fullName>
    </submittedName>
</protein>
<dbReference type="AlphaFoldDB" id="I4AMG9"/>
<reference evidence="2" key="1">
    <citation type="submission" date="2012-06" db="EMBL/GenBank/DDBJ databases">
        <title>The complete genome of Flexibacter litoralis DSM 6794.</title>
        <authorList>
            <person name="Lucas S."/>
            <person name="Copeland A."/>
            <person name="Lapidus A."/>
            <person name="Glavina del Rio T."/>
            <person name="Dalin E."/>
            <person name="Tice H."/>
            <person name="Bruce D."/>
            <person name="Goodwin L."/>
            <person name="Pitluck S."/>
            <person name="Peters L."/>
            <person name="Ovchinnikova G."/>
            <person name="Lu M."/>
            <person name="Kyrpides N."/>
            <person name="Mavromatis K."/>
            <person name="Ivanova N."/>
            <person name="Brettin T."/>
            <person name="Detter J.C."/>
            <person name="Han C."/>
            <person name="Larimer F."/>
            <person name="Land M."/>
            <person name="Hauser L."/>
            <person name="Markowitz V."/>
            <person name="Cheng J.-F."/>
            <person name="Hugenholtz P."/>
            <person name="Woyke T."/>
            <person name="Wu D."/>
            <person name="Spring S."/>
            <person name="Lang E."/>
            <person name="Kopitz M."/>
            <person name="Brambilla E."/>
            <person name="Klenk H.-P."/>
            <person name="Eisen J.A."/>
        </authorList>
    </citation>
    <scope>NUCLEOTIDE SEQUENCE [LARGE SCALE GENOMIC DNA]</scope>
    <source>
        <strain evidence="2">ATCC 23117 / DSM 6794 / NBRC 15988 / NCIMB 1366 / Sio-4</strain>
    </source>
</reference>
<dbReference type="HOGENOM" id="CLU_1668652_0_0_10"/>
<accession>I4AMG9</accession>
<dbReference type="OrthoDB" id="1550829at2"/>
<evidence type="ECO:0000313" key="2">
    <source>
        <dbReference type="Proteomes" id="UP000006054"/>
    </source>
</evidence>
<dbReference type="RefSeq" id="WP_014798589.1">
    <property type="nucleotide sequence ID" value="NC_018018.1"/>
</dbReference>
<dbReference type="EMBL" id="CP003345">
    <property type="protein sequence ID" value="AFM05154.1"/>
    <property type="molecule type" value="Genomic_DNA"/>
</dbReference>